<evidence type="ECO:0000313" key="2">
    <source>
        <dbReference type="Proteomes" id="UP000064029"/>
    </source>
</evidence>
<dbReference type="EMBL" id="LOXM01000005">
    <property type="protein sequence ID" value="KVG76899.1"/>
    <property type="molecule type" value="Genomic_DNA"/>
</dbReference>
<organism evidence="1 2">
    <name type="scientific">Burkholderia ubonensis</name>
    <dbReference type="NCBI Taxonomy" id="101571"/>
    <lineage>
        <taxon>Bacteria</taxon>
        <taxon>Pseudomonadati</taxon>
        <taxon>Pseudomonadota</taxon>
        <taxon>Betaproteobacteria</taxon>
        <taxon>Burkholderiales</taxon>
        <taxon>Burkholderiaceae</taxon>
        <taxon>Burkholderia</taxon>
        <taxon>Burkholderia cepacia complex</taxon>
    </lineage>
</organism>
<protein>
    <submittedName>
        <fullName evidence="1">Uncharacterized protein</fullName>
    </submittedName>
</protein>
<accession>A0A103S024</accession>
<gene>
    <name evidence="1" type="ORF">WJ33_11910</name>
</gene>
<comment type="caution">
    <text evidence="1">The sequence shown here is derived from an EMBL/GenBank/DDBJ whole genome shotgun (WGS) entry which is preliminary data.</text>
</comment>
<dbReference type="Proteomes" id="UP000064029">
    <property type="component" value="Unassembled WGS sequence"/>
</dbReference>
<dbReference type="AlphaFoldDB" id="A0A103S024"/>
<evidence type="ECO:0000313" key="1">
    <source>
        <dbReference type="EMBL" id="KVG76899.1"/>
    </source>
</evidence>
<reference evidence="1 2" key="1">
    <citation type="submission" date="2015-11" db="EMBL/GenBank/DDBJ databases">
        <title>Expanding the genomic diversity of Burkholderia species for the development of highly accurate diagnostics.</title>
        <authorList>
            <person name="Sahl J."/>
            <person name="Keim P."/>
            <person name="Wagner D."/>
        </authorList>
    </citation>
    <scope>NUCLEOTIDE SEQUENCE [LARGE SCALE GENOMIC DNA]</scope>
    <source>
        <strain evidence="1 2">MSMB2036</strain>
    </source>
</reference>
<sequence length="266" mass="30359">MTMRKKFKDGQRVKFNQTYRENAKNTYQPGDSGTVVHVGTGWRPLISVKMDSGAVTTCFAARLDLIEELQFKAGDLVTPNFREHDRSFQMGKPYTVREYKPAISEGHVAVIYFESDDYGNTGRFRPADYYVPYVAHSFKIGDTVRVKNPEDFGGGWNGPMEVDWVFPWGHVRAIHPERGVGGFLPNQVERIDVHQKQPEPTTEFRIRKHGTALREVRGTPFATQQEAEQAVSRYTPGSIYEIVEVKVVRTVKVEQEVRVIDYKEAA</sequence>
<name>A0A103S024_9BURK</name>
<proteinExistence type="predicted"/>